<dbReference type="AlphaFoldDB" id="A0AA51RBC2"/>
<protein>
    <submittedName>
        <fullName evidence="1">DUF4249 family protein</fullName>
    </submittedName>
</protein>
<dbReference type="Proteomes" id="UP001230496">
    <property type="component" value="Chromosome"/>
</dbReference>
<dbReference type="Pfam" id="PF14054">
    <property type="entry name" value="DUF4249"/>
    <property type="match status" value="1"/>
</dbReference>
<dbReference type="RefSeq" id="WP_308349851.1">
    <property type="nucleotide sequence ID" value="NZ_CP129971.1"/>
</dbReference>
<evidence type="ECO:0000313" key="1">
    <source>
        <dbReference type="EMBL" id="WMN12046.1"/>
    </source>
</evidence>
<dbReference type="KEGG" id="msaa:QYS49_32200"/>
<organism evidence="1 2">
    <name type="scientific">Marivirga salinarum</name>
    <dbReference type="NCBI Taxonomy" id="3059078"/>
    <lineage>
        <taxon>Bacteria</taxon>
        <taxon>Pseudomonadati</taxon>
        <taxon>Bacteroidota</taxon>
        <taxon>Cytophagia</taxon>
        <taxon>Cytophagales</taxon>
        <taxon>Marivirgaceae</taxon>
        <taxon>Marivirga</taxon>
    </lineage>
</organism>
<dbReference type="EMBL" id="CP129971">
    <property type="protein sequence ID" value="WMN12046.1"/>
    <property type="molecule type" value="Genomic_DNA"/>
</dbReference>
<evidence type="ECO:0000313" key="2">
    <source>
        <dbReference type="Proteomes" id="UP001230496"/>
    </source>
</evidence>
<name>A0AA51RBC2_9BACT</name>
<sequence>MNKLISTCFIISILCFSSCIKLLEDDFPEFDNDWIINNIMIAGDSIEVEITKTTSVNGEGNPPVEDAVVQLMVENETFNLTYDENSATYKLNQQIETSKDYHFEVFDALGELKSSFNQLIPPPQPILNIEHIDVAGTDDEGVSHPAIKIEVPNNPSKDYFYVNIRLLKIYDYEFEDDNRFEIFKIEDPILLNEGVPFPLFSNELMTGNSQEVLMNYTAGIAPRSNDEPWVSEVVPLVVELWTLNEAYYEFLKQNYQYENSRYPIIGSGNQAAISNFNNIEGAYGINAGYSFVKTDTIYPSGTENYFDQ</sequence>
<gene>
    <name evidence="1" type="ORF">QYS49_32200</name>
</gene>
<reference evidence="1 2" key="1">
    <citation type="submission" date="2023-08" db="EMBL/GenBank/DDBJ databases">
        <title>Comparative genomics and taxonomic characterization of three novel marine species of genus Marivirga.</title>
        <authorList>
            <person name="Muhammad N."/>
            <person name="Kim S.-G."/>
        </authorList>
    </citation>
    <scope>NUCLEOTIDE SEQUENCE [LARGE SCALE GENOMIC DNA]</scope>
    <source>
        <strain evidence="1 2">BDSF4-3</strain>
    </source>
</reference>
<dbReference type="InterPro" id="IPR025345">
    <property type="entry name" value="DUF4249"/>
</dbReference>
<proteinExistence type="predicted"/>
<keyword evidence="2" id="KW-1185">Reference proteome</keyword>
<accession>A0AA51RBC2</accession>